<sequence>MITISCTTDAIEKDDLRAKDSVKTLNASEQKIFADGPGDDVIPIKP</sequence>
<protein>
    <submittedName>
        <fullName evidence="1">Uncharacterized protein</fullName>
    </submittedName>
</protein>
<gene>
    <name evidence="1" type="ORF">AB3G34_02530</name>
</gene>
<dbReference type="RefSeq" id="WP_367768199.1">
    <property type="nucleotide sequence ID" value="NZ_CP165625.1"/>
</dbReference>
<dbReference type="EMBL" id="CP165625">
    <property type="protein sequence ID" value="XDU96006.1"/>
    <property type="molecule type" value="Genomic_DNA"/>
</dbReference>
<accession>A0AB39W3W9</accession>
<name>A0AB39W3W9_9FLAO</name>
<reference evidence="1" key="1">
    <citation type="submission" date="2024-07" db="EMBL/GenBank/DDBJ databases">
        <authorList>
            <person name="Biller S.J."/>
        </authorList>
    </citation>
    <scope>NUCLEOTIDE SEQUENCE</scope>
    <source>
        <strain evidence="1">WC2409</strain>
    </source>
</reference>
<proteinExistence type="predicted"/>
<organism evidence="1">
    <name type="scientific">Flavobacterium sp. WC2409</name>
    <dbReference type="NCBI Taxonomy" id="3234139"/>
    <lineage>
        <taxon>Bacteria</taxon>
        <taxon>Pseudomonadati</taxon>
        <taxon>Bacteroidota</taxon>
        <taxon>Flavobacteriia</taxon>
        <taxon>Flavobacteriales</taxon>
        <taxon>Flavobacteriaceae</taxon>
        <taxon>Flavobacterium</taxon>
    </lineage>
</organism>
<evidence type="ECO:0000313" key="1">
    <source>
        <dbReference type="EMBL" id="XDU96006.1"/>
    </source>
</evidence>
<dbReference type="AlphaFoldDB" id="A0AB39W3W9"/>